<dbReference type="AlphaFoldDB" id="E0RQH1"/>
<reference key="1">
    <citation type="submission" date="2009-08" db="EMBL/GenBank/DDBJ databases">
        <title>The genome sequence of Spirochaeta thermophila DSM6192.</title>
        <authorList>
            <person name="Angelov A."/>
            <person name="Mientus M."/>
            <person name="Wittenberg S."/>
            <person name="Lehmann R."/>
            <person name="Liesegang H."/>
            <person name="Daniel R."/>
            <person name="Liebl W."/>
        </authorList>
    </citation>
    <scope>NUCLEOTIDE SEQUENCE</scope>
    <source>
        <strain>DSM 6192</strain>
    </source>
</reference>
<dbReference type="CDD" id="cd03443">
    <property type="entry name" value="PaaI_thioesterase"/>
    <property type="match status" value="1"/>
</dbReference>
<dbReference type="PaxDb" id="665571-STHERM_c20120"/>
<proteinExistence type="predicted"/>
<evidence type="ECO:0000313" key="3">
    <source>
        <dbReference type="EMBL" id="ADN02947.1"/>
    </source>
</evidence>
<protein>
    <submittedName>
        <fullName evidence="3">Thioesterase superfamily protein</fullName>
    </submittedName>
</protein>
<dbReference type="HOGENOM" id="CLU_089876_6_2_12"/>
<evidence type="ECO:0000313" key="4">
    <source>
        <dbReference type="Proteomes" id="UP000001296"/>
    </source>
</evidence>
<dbReference type="InterPro" id="IPR003736">
    <property type="entry name" value="PAAI_dom"/>
</dbReference>
<gene>
    <name evidence="3" type="ordered locus">STHERM_c20120</name>
</gene>
<evidence type="ECO:0000256" key="1">
    <source>
        <dbReference type="ARBA" id="ARBA00022801"/>
    </source>
</evidence>
<dbReference type="Pfam" id="PF03061">
    <property type="entry name" value="4HBT"/>
    <property type="match status" value="1"/>
</dbReference>
<feature type="domain" description="Thioesterase" evidence="2">
    <location>
        <begin position="55"/>
        <end position="130"/>
    </location>
</feature>
<dbReference type="Proteomes" id="UP000001296">
    <property type="component" value="Chromosome"/>
</dbReference>
<dbReference type="NCBIfam" id="TIGR00369">
    <property type="entry name" value="unchar_dom_1"/>
    <property type="match status" value="1"/>
</dbReference>
<dbReference type="PANTHER" id="PTHR47260:SF1">
    <property type="entry name" value="UPF0644 PROTEIN PB2B4.06"/>
    <property type="match status" value="1"/>
</dbReference>
<dbReference type="Gene3D" id="3.10.129.10">
    <property type="entry name" value="Hotdog Thioesterase"/>
    <property type="match status" value="1"/>
</dbReference>
<dbReference type="eggNOG" id="COG2050">
    <property type="taxonomic scope" value="Bacteria"/>
</dbReference>
<keyword evidence="1" id="KW-0378">Hydrolase</keyword>
<accession>E0RQH1</accession>
<dbReference type="InterPro" id="IPR052061">
    <property type="entry name" value="PTE-AB_protein"/>
</dbReference>
<sequence length="164" mass="18523">MGDRIRNPYVGIEGYRCFGCAPHNPVGLRMSFEVEGEEVVCRWEPREELQGYYRVLHGGIQATLLDEAGSWVVFALVGTSGTTQELQVSYERPVYVDRGALTVRARLVRMEGHLAHVEGVIEDGEGRVCARGRMVYFTVPEHIARRRFFYPGREAFLEGATGDR</sequence>
<dbReference type="InterPro" id="IPR029069">
    <property type="entry name" value="HotDog_dom_sf"/>
</dbReference>
<dbReference type="InterPro" id="IPR006683">
    <property type="entry name" value="Thioestr_dom"/>
</dbReference>
<organism evidence="3 4">
    <name type="scientific">Winmispira thermophila (strain ATCC 49972 / DSM 6192 / RI 19.B1)</name>
    <name type="common">Spirochaeta thermophila</name>
    <dbReference type="NCBI Taxonomy" id="665571"/>
    <lineage>
        <taxon>Bacteria</taxon>
        <taxon>Pseudomonadati</taxon>
        <taxon>Spirochaetota</taxon>
        <taxon>Spirochaetia</taxon>
        <taxon>Winmispirales</taxon>
        <taxon>Winmispiraceae</taxon>
        <taxon>Winmispira</taxon>
    </lineage>
</organism>
<evidence type="ECO:0000259" key="2">
    <source>
        <dbReference type="Pfam" id="PF03061"/>
    </source>
</evidence>
<dbReference type="SUPFAM" id="SSF54637">
    <property type="entry name" value="Thioesterase/thiol ester dehydrase-isomerase"/>
    <property type="match status" value="1"/>
</dbReference>
<dbReference type="EMBL" id="CP001698">
    <property type="protein sequence ID" value="ADN02947.1"/>
    <property type="molecule type" value="Genomic_DNA"/>
</dbReference>
<dbReference type="KEGG" id="sta:STHERM_c20120"/>
<reference evidence="3 4" key="2">
    <citation type="journal article" date="2010" name="J. Bacteriol.">
        <title>Genome sequence of the polysaccharide-degrading, thermophilic anaerobe Spirochaeta thermophila DSM 6192.</title>
        <authorList>
            <person name="Angelov A."/>
            <person name="Liebl S."/>
            <person name="Ballschmiter M."/>
            <person name="Bomeke M."/>
            <person name="Lehmann R."/>
            <person name="Liesegang H."/>
            <person name="Daniel R."/>
            <person name="Liebl W."/>
        </authorList>
    </citation>
    <scope>NUCLEOTIDE SEQUENCE [LARGE SCALE GENOMIC DNA]</scope>
    <source>
        <strain evidence="4">ATCC 49972 / DSM 6192 / RI 19.B1</strain>
    </source>
</reference>
<dbReference type="GO" id="GO:0016289">
    <property type="term" value="F:acyl-CoA hydrolase activity"/>
    <property type="evidence" value="ECO:0007669"/>
    <property type="project" value="UniProtKB-ARBA"/>
</dbReference>
<dbReference type="PANTHER" id="PTHR47260">
    <property type="entry name" value="UPF0644 PROTEIN PB2B4.06"/>
    <property type="match status" value="1"/>
</dbReference>
<name>E0RQH1_WINT6</name>
<dbReference type="RefSeq" id="WP_013314786.1">
    <property type="nucleotide sequence ID" value="NC_014484.1"/>
</dbReference>